<evidence type="ECO:0000313" key="3">
    <source>
        <dbReference type="EMBL" id="EKD00753.1"/>
    </source>
</evidence>
<keyword evidence="4" id="KW-1185">Reference proteome</keyword>
<feature type="compositionally biased region" description="Polar residues" evidence="1">
    <location>
        <begin position="889"/>
        <end position="914"/>
    </location>
</feature>
<dbReference type="Proteomes" id="UP000006757">
    <property type="component" value="Unassembled WGS sequence"/>
</dbReference>
<comment type="caution">
    <text evidence="3">The sequence shown here is derived from an EMBL/GenBank/DDBJ whole genome shotgun (WGS) entry which is preliminary data.</text>
</comment>
<feature type="compositionally biased region" description="Polar residues" evidence="1">
    <location>
        <begin position="101"/>
        <end position="123"/>
    </location>
</feature>
<proteinExistence type="predicted"/>
<dbReference type="AlphaFoldDB" id="K1VVE0"/>
<reference evidence="3 4" key="1">
    <citation type="journal article" date="2012" name="Eukaryot. Cell">
        <title>Genome sequence of the Trichosporon asahii environmental strain CBS 8904.</title>
        <authorList>
            <person name="Yang R.Y."/>
            <person name="Li H.T."/>
            <person name="Zhu H."/>
            <person name="Zhou G.P."/>
            <person name="Wang M."/>
            <person name="Wang L."/>
        </authorList>
    </citation>
    <scope>NUCLEOTIDE SEQUENCE [LARGE SCALE GENOMIC DNA]</scope>
    <source>
        <strain evidence="3 4">CBS 8904</strain>
    </source>
</reference>
<organism evidence="3 4">
    <name type="scientific">Trichosporon asahii var. asahii (strain CBS 8904)</name>
    <name type="common">Yeast</name>
    <dbReference type="NCBI Taxonomy" id="1220162"/>
    <lineage>
        <taxon>Eukaryota</taxon>
        <taxon>Fungi</taxon>
        <taxon>Dikarya</taxon>
        <taxon>Basidiomycota</taxon>
        <taxon>Agaricomycotina</taxon>
        <taxon>Tremellomycetes</taxon>
        <taxon>Trichosporonales</taxon>
        <taxon>Trichosporonaceae</taxon>
        <taxon>Trichosporon</taxon>
    </lineage>
</organism>
<feature type="compositionally biased region" description="Basic and acidic residues" evidence="1">
    <location>
        <begin position="769"/>
        <end position="797"/>
    </location>
</feature>
<feature type="compositionally biased region" description="Basic and acidic residues" evidence="1">
    <location>
        <begin position="491"/>
        <end position="503"/>
    </location>
</feature>
<feature type="domain" description="BRCT" evidence="2">
    <location>
        <begin position="197"/>
        <end position="263"/>
    </location>
</feature>
<dbReference type="InterPro" id="IPR001357">
    <property type="entry name" value="BRCT_dom"/>
</dbReference>
<dbReference type="PROSITE" id="PS50172">
    <property type="entry name" value="BRCT"/>
    <property type="match status" value="1"/>
</dbReference>
<name>K1VVE0_TRIAC</name>
<dbReference type="HOGENOM" id="CLU_329050_0_0_1"/>
<evidence type="ECO:0000259" key="2">
    <source>
        <dbReference type="PROSITE" id="PS50172"/>
    </source>
</evidence>
<accession>K1VVE0</accession>
<feature type="region of interest" description="Disordered" evidence="1">
    <location>
        <begin position="432"/>
        <end position="503"/>
    </location>
</feature>
<feature type="compositionally biased region" description="Basic and acidic residues" evidence="1">
    <location>
        <begin position="827"/>
        <end position="843"/>
    </location>
</feature>
<protein>
    <recommendedName>
        <fullName evidence="2">BRCT domain-containing protein</fullName>
    </recommendedName>
</protein>
<feature type="compositionally biased region" description="Polar residues" evidence="1">
    <location>
        <begin position="59"/>
        <end position="69"/>
    </location>
</feature>
<evidence type="ECO:0000313" key="4">
    <source>
        <dbReference type="Proteomes" id="UP000006757"/>
    </source>
</evidence>
<feature type="region of interest" description="Disordered" evidence="1">
    <location>
        <begin position="53"/>
        <end position="72"/>
    </location>
</feature>
<feature type="region of interest" description="Disordered" evidence="1">
    <location>
        <begin position="769"/>
        <end position="914"/>
    </location>
</feature>
<gene>
    <name evidence="3" type="ORF">A1Q2_04945</name>
</gene>
<sequence>MNLPSPHIARFQRPTVLDSWSPVPVPVKPVTSGNHDNDSCCNSMLLNRWRELGQERNGESSTDTSSSRVTPKAPTFFPVVGYDSDMDIIDSNSDEVPSENPRLSVNKSNGHISIVPGSTSTLSRRPIENGDGVSSDRPHASVTFDQPPQNVLPSPVVTEQGEEADDELPLVFLGLTFGIIPSQWYPKSLSKWHSGALGGRFITPPTESVPDLVLLPLSDERSDLATPVEADVPEHWQCPIAVTSWITQCVMAGKLFELDNPEVPILGLDPLTVRVLERNANSNANLLQGLSAQIARMGESMASQSAAVNAFADGQGALHSQMRQMAAAINTLTEQLHRSHQATTLRIDHLSGLIQHRGRQSQARDFHESSSKIYAAVTDEARRASHSYRREAFVPSASDRVGAAQRPSLHFSSPMAVPQSFVSPVNGVGVRTSTLTSRAGPLPSPPDHDTVVSLPDTPSNGHHPPSSQRKDLVQPSANGANHMSVSCSSRSGDESSSRDTGRSERATAAYLNVAGVAASNPPAANTRDSSEAATVSQLGPLATISPSELQSLLRNVFSEAPQKDHEVFWRRARSIYIEHLGQRAPPRVSITHVSQAQAVLPNRYLYDKIIFVSTVPGEDALAILFDMQEKEVVIYDTIDRYRNNLFTFGKEKTLRSQRCRVLVAQTEREDSFPLVCLATKIFASRDRKSFRDLFPPHVVVAKKNIKNPIPPRRQAKADYYWRLVRPRVVQHLVKELSAVLLTRYRHEETYWVNVPKCSEWVEGLTRFEDSEEAKELPDGRFKVEDGSRPLSRDKKEGGPSAMPSDSTPQNGRVEEPATSESQSCVRRAADEPEQPERHGRDAPARSGHPESAPPSEDNQAREIDSDRQQQKRPAEVEPVEDPATKKQRTVGSAQGMPSEQGAQLHASHSLSDNQ</sequence>
<feature type="compositionally biased region" description="Basic and acidic residues" evidence="1">
    <location>
        <begin position="858"/>
        <end position="875"/>
    </location>
</feature>
<evidence type="ECO:0000256" key="1">
    <source>
        <dbReference type="SAM" id="MobiDB-lite"/>
    </source>
</evidence>
<dbReference type="EMBL" id="AMBO01000334">
    <property type="protein sequence ID" value="EKD00753.1"/>
    <property type="molecule type" value="Genomic_DNA"/>
</dbReference>
<dbReference type="InParanoid" id="K1VVE0"/>
<feature type="region of interest" description="Disordered" evidence="1">
    <location>
        <begin position="93"/>
        <end position="151"/>
    </location>
</feature>